<dbReference type="EMBL" id="CAJNOR010004249">
    <property type="protein sequence ID" value="CAF1487289.1"/>
    <property type="molecule type" value="Genomic_DNA"/>
</dbReference>
<reference evidence="9" key="1">
    <citation type="submission" date="2021-02" db="EMBL/GenBank/DDBJ databases">
        <authorList>
            <person name="Nowell W R."/>
        </authorList>
    </citation>
    <scope>NUCLEOTIDE SEQUENCE</scope>
</reference>
<keyword evidence="10" id="KW-1185">Reference proteome</keyword>
<evidence type="ECO:0000256" key="1">
    <source>
        <dbReference type="ARBA" id="ARBA00000441"/>
    </source>
</evidence>
<protein>
    <recommendedName>
        <fullName evidence="5">Fructose-bisphosphate aldolase</fullName>
        <ecNumber evidence="4">4.1.2.13</ecNumber>
    </recommendedName>
</protein>
<dbReference type="NCBIfam" id="NF033379">
    <property type="entry name" value="FrucBisAld_I"/>
    <property type="match status" value="1"/>
</dbReference>
<comment type="caution">
    <text evidence="9">The sequence shown here is derived from an EMBL/GenBank/DDBJ whole genome shotgun (WGS) entry which is preliminary data.</text>
</comment>
<dbReference type="UniPathway" id="UPA00109">
    <property type="reaction ID" value="UER00183"/>
</dbReference>
<sequence length="381" mass="42758">FHCVSNQPVDINKNKEIPKKLIQNFINYSSNKSQYLSVDKEKELIETVSVLLTKGKGLLAADESISSMSKYLQLIDLENTEENRRLYRQVLFRDAKNLSTYVSGVVFLHEALYQDDDNDKLFRDTLKENDILCGIRVDKGLVSLAGTRDEKTTQGLDGLGERCTQYYKEGVSFAKWRCALKVGDGLPSSLAIRETTQVAARYASICQQNRMVPIIELEVVVNGDDDLDRCEHVIEKILVAIYRALSEHHVFLEGTLLQLNMITAGVNCKKRYTPKDIAQTMIVVLRRTVPPAVPGVFFSSGNQLEEELLVSLNTINQIPDKKPWILTFSYGQAMQTSVLRIWAGKPGNIELARNQLLSSVKAYSAASNGEYKNDGKDIIDG</sequence>
<dbReference type="AlphaFoldDB" id="A0A815SCY7"/>
<evidence type="ECO:0000313" key="10">
    <source>
        <dbReference type="Proteomes" id="UP000663828"/>
    </source>
</evidence>
<dbReference type="EC" id="4.1.2.13" evidence="4"/>
<dbReference type="GO" id="GO:0004332">
    <property type="term" value="F:fructose-bisphosphate aldolase activity"/>
    <property type="evidence" value="ECO:0007669"/>
    <property type="project" value="UniProtKB-EC"/>
</dbReference>
<comment type="catalytic activity">
    <reaction evidence="1">
        <text>beta-D-fructose 1,6-bisphosphate = D-glyceraldehyde 3-phosphate + dihydroxyacetone phosphate</text>
        <dbReference type="Rhea" id="RHEA:14729"/>
        <dbReference type="ChEBI" id="CHEBI:32966"/>
        <dbReference type="ChEBI" id="CHEBI:57642"/>
        <dbReference type="ChEBI" id="CHEBI:59776"/>
        <dbReference type="EC" id="4.1.2.13"/>
    </reaction>
</comment>
<dbReference type="InterPro" id="IPR013785">
    <property type="entry name" value="Aldolase_TIM"/>
</dbReference>
<keyword evidence="6" id="KW-0324">Glycolysis</keyword>
<dbReference type="SUPFAM" id="SSF51569">
    <property type="entry name" value="Aldolase"/>
    <property type="match status" value="1"/>
</dbReference>
<comment type="pathway">
    <text evidence="2">Carbohydrate degradation; glycolysis; D-glyceraldehyde 3-phosphate and glycerone phosphate from D-glucose: step 4/4.</text>
</comment>
<evidence type="ECO:0000256" key="5">
    <source>
        <dbReference type="ARBA" id="ARBA00013779"/>
    </source>
</evidence>
<evidence type="ECO:0000256" key="4">
    <source>
        <dbReference type="ARBA" id="ARBA00013068"/>
    </source>
</evidence>
<name>A0A815SCY7_ADIRI</name>
<dbReference type="Proteomes" id="UP000663828">
    <property type="component" value="Unassembled WGS sequence"/>
</dbReference>
<dbReference type="PANTHER" id="PTHR11627">
    <property type="entry name" value="FRUCTOSE-BISPHOSPHATE ALDOLASE"/>
    <property type="match status" value="1"/>
</dbReference>
<evidence type="ECO:0000256" key="7">
    <source>
        <dbReference type="ARBA" id="ARBA00023239"/>
    </source>
</evidence>
<proteinExistence type="inferred from homology"/>
<organism evidence="9 10">
    <name type="scientific">Adineta ricciae</name>
    <name type="common">Rotifer</name>
    <dbReference type="NCBI Taxonomy" id="249248"/>
    <lineage>
        <taxon>Eukaryota</taxon>
        <taxon>Metazoa</taxon>
        <taxon>Spiralia</taxon>
        <taxon>Gnathifera</taxon>
        <taxon>Rotifera</taxon>
        <taxon>Eurotatoria</taxon>
        <taxon>Bdelloidea</taxon>
        <taxon>Adinetida</taxon>
        <taxon>Adinetidae</taxon>
        <taxon>Adineta</taxon>
    </lineage>
</organism>
<dbReference type="Gene3D" id="3.20.20.70">
    <property type="entry name" value="Aldolase class I"/>
    <property type="match status" value="1"/>
</dbReference>
<dbReference type="FunFam" id="3.20.20.70:FF:000140">
    <property type="entry name" value="Fructose-bisphosphate aldolase"/>
    <property type="match status" value="1"/>
</dbReference>
<keyword evidence="7" id="KW-0456">Lyase</keyword>
<dbReference type="GO" id="GO:0006096">
    <property type="term" value="P:glycolytic process"/>
    <property type="evidence" value="ECO:0007669"/>
    <property type="project" value="UniProtKB-UniPathway"/>
</dbReference>
<evidence type="ECO:0000256" key="6">
    <source>
        <dbReference type="ARBA" id="ARBA00023152"/>
    </source>
</evidence>
<evidence type="ECO:0000256" key="8">
    <source>
        <dbReference type="ARBA" id="ARBA00023270"/>
    </source>
</evidence>
<evidence type="ECO:0000256" key="3">
    <source>
        <dbReference type="ARBA" id="ARBA00010387"/>
    </source>
</evidence>
<dbReference type="InterPro" id="IPR000741">
    <property type="entry name" value="FBA_I"/>
</dbReference>
<accession>A0A815SCY7</accession>
<dbReference type="Pfam" id="PF00274">
    <property type="entry name" value="Glycolytic"/>
    <property type="match status" value="1"/>
</dbReference>
<evidence type="ECO:0000256" key="2">
    <source>
        <dbReference type="ARBA" id="ARBA00004714"/>
    </source>
</evidence>
<gene>
    <name evidence="9" type="ORF">XAT740_LOCUS38882</name>
</gene>
<comment type="similarity">
    <text evidence="3">Belongs to the class I fructose-bisphosphate aldolase family.</text>
</comment>
<feature type="non-terminal residue" evidence="9">
    <location>
        <position position="1"/>
    </location>
</feature>
<evidence type="ECO:0000313" key="9">
    <source>
        <dbReference type="EMBL" id="CAF1487289.1"/>
    </source>
</evidence>
<keyword evidence="8" id="KW-0704">Schiff base</keyword>